<dbReference type="GO" id="GO:0006790">
    <property type="term" value="P:sulfur compound metabolic process"/>
    <property type="evidence" value="ECO:0007669"/>
    <property type="project" value="TreeGrafter"/>
</dbReference>
<evidence type="ECO:0000256" key="3">
    <source>
        <dbReference type="ARBA" id="ARBA00022723"/>
    </source>
</evidence>
<feature type="transmembrane region" description="Helical" evidence="5">
    <location>
        <begin position="64"/>
        <end position="84"/>
    </location>
</feature>
<reference evidence="8" key="1">
    <citation type="submission" date="2023-02" db="EMBL/GenBank/DDBJ databases">
        <title>Actinomadura rubrobrunea NBRC 14622.</title>
        <authorList>
            <person name="Ichikawa N."/>
            <person name="Sato H."/>
            <person name="Tonouchi N."/>
        </authorList>
    </citation>
    <scope>NUCLEOTIDE SEQUENCE</scope>
    <source>
        <strain evidence="8">NBRC 14622</strain>
    </source>
</reference>
<dbReference type="AlphaFoldDB" id="A0A9W6PT19"/>
<accession>A0A9W6PT19</accession>
<evidence type="ECO:0000256" key="5">
    <source>
        <dbReference type="SAM" id="Phobius"/>
    </source>
</evidence>
<dbReference type="PRINTS" id="PR00407">
    <property type="entry name" value="EUMOPTERIN"/>
</dbReference>
<dbReference type="InterPro" id="IPR036374">
    <property type="entry name" value="OxRdtase_Mopterin-bd_sf"/>
</dbReference>
<sequence>MTYARSFSSIAAMDLDGTQPNANGADLPDPDLADADLTDEAVYERVRAAQWRARAAGRLSRRSVFRLGAGAAGLGLGTVLSALLPGAAHASARPTAAGPIVKPLPPELFVVHGSNAETRWEAMRGQGLLTPTDRFFVRDHVSTPLIDARTWRLKLWGTGLHGAPTEDRPVEFTYEDLLGMRSETLTAFIECTGNGRGFFASQQGQQVSGTPWKLGAIGVARWRGVPLAAVLERAGLTRRAVDVLPRGLDPDYIDGGENLGRVRRPLPVAKALKDVLLAYEMNGKPLPPDHGFPVRLVVPSWAGIASIKWLGDIQVADRPLYSPWNTRYYRLFGPDYPEEGSPPLTRMNVKSAFELAWDAALAGGRAHVLHGRSWSGNGRIRRVEVSTDGGATWRDARLHGPSLARAWTRWELPWRPPGPGRYELLARATDETGAVQPATVPYNTLGYLFGAVVRHPVTVT</sequence>
<keyword evidence="3" id="KW-0479">Metal-binding</keyword>
<dbReference type="Proteomes" id="UP001165124">
    <property type="component" value="Unassembled WGS sequence"/>
</dbReference>
<dbReference type="Gene3D" id="3.90.420.10">
    <property type="entry name" value="Oxidoreductase, molybdopterin-binding domain"/>
    <property type="match status" value="1"/>
</dbReference>
<dbReference type="EMBL" id="BSRZ01000002">
    <property type="protein sequence ID" value="GLW63105.1"/>
    <property type="molecule type" value="Genomic_DNA"/>
</dbReference>
<evidence type="ECO:0000259" key="6">
    <source>
        <dbReference type="Pfam" id="PF00174"/>
    </source>
</evidence>
<dbReference type="InterPro" id="IPR006311">
    <property type="entry name" value="TAT_signal"/>
</dbReference>
<dbReference type="GO" id="GO:0030151">
    <property type="term" value="F:molybdenum ion binding"/>
    <property type="evidence" value="ECO:0007669"/>
    <property type="project" value="InterPro"/>
</dbReference>
<dbReference type="SUPFAM" id="SSF56524">
    <property type="entry name" value="Oxidoreductase molybdopterin-binding domain"/>
    <property type="match status" value="1"/>
</dbReference>
<comment type="caution">
    <text evidence="8">The sequence shown here is derived from an EMBL/GenBank/DDBJ whole genome shotgun (WGS) entry which is preliminary data.</text>
</comment>
<dbReference type="GO" id="GO:0043546">
    <property type="term" value="F:molybdopterin cofactor binding"/>
    <property type="evidence" value="ECO:0007669"/>
    <property type="project" value="TreeGrafter"/>
</dbReference>
<dbReference type="PROSITE" id="PS51318">
    <property type="entry name" value="TAT"/>
    <property type="match status" value="1"/>
</dbReference>
<dbReference type="PANTHER" id="PTHR19372:SF7">
    <property type="entry name" value="SULFITE OXIDASE, MITOCHONDRIAL"/>
    <property type="match status" value="1"/>
</dbReference>
<comment type="cofactor">
    <cofactor evidence="1">
        <name>Mo-molybdopterin</name>
        <dbReference type="ChEBI" id="CHEBI:71302"/>
    </cofactor>
</comment>
<protein>
    <submittedName>
        <fullName evidence="8">Sulfite oxidase</fullName>
    </submittedName>
</protein>
<evidence type="ECO:0000259" key="7">
    <source>
        <dbReference type="Pfam" id="PF03404"/>
    </source>
</evidence>
<evidence type="ECO:0000256" key="2">
    <source>
        <dbReference type="ARBA" id="ARBA00022505"/>
    </source>
</evidence>
<feature type="domain" description="Moybdenum cofactor oxidoreductase dimerisation" evidence="7">
    <location>
        <begin position="365"/>
        <end position="448"/>
    </location>
</feature>
<name>A0A9W6PT19_9ACTN</name>
<organism evidence="8 9">
    <name type="scientific">Actinomadura rubrobrunea</name>
    <dbReference type="NCBI Taxonomy" id="115335"/>
    <lineage>
        <taxon>Bacteria</taxon>
        <taxon>Bacillati</taxon>
        <taxon>Actinomycetota</taxon>
        <taxon>Actinomycetes</taxon>
        <taxon>Streptosporangiales</taxon>
        <taxon>Thermomonosporaceae</taxon>
        <taxon>Actinomadura</taxon>
    </lineage>
</organism>
<dbReference type="InterPro" id="IPR005066">
    <property type="entry name" value="MoCF_OxRdtse_dimer"/>
</dbReference>
<dbReference type="Gene3D" id="2.60.40.650">
    <property type="match status" value="1"/>
</dbReference>
<evidence type="ECO:0000256" key="1">
    <source>
        <dbReference type="ARBA" id="ARBA00001924"/>
    </source>
</evidence>
<dbReference type="GO" id="GO:0008482">
    <property type="term" value="F:sulfite oxidase activity"/>
    <property type="evidence" value="ECO:0007669"/>
    <property type="project" value="TreeGrafter"/>
</dbReference>
<gene>
    <name evidence="8" type="ORF">Arub01_13490</name>
</gene>
<dbReference type="InterPro" id="IPR000572">
    <property type="entry name" value="OxRdtase_Mopterin-bd_dom"/>
</dbReference>
<evidence type="ECO:0000256" key="4">
    <source>
        <dbReference type="ARBA" id="ARBA00023002"/>
    </source>
</evidence>
<keyword evidence="4" id="KW-0560">Oxidoreductase</keyword>
<dbReference type="GO" id="GO:0020037">
    <property type="term" value="F:heme binding"/>
    <property type="evidence" value="ECO:0007669"/>
    <property type="project" value="TreeGrafter"/>
</dbReference>
<keyword evidence="5" id="KW-0812">Transmembrane</keyword>
<evidence type="ECO:0000313" key="9">
    <source>
        <dbReference type="Proteomes" id="UP001165124"/>
    </source>
</evidence>
<keyword evidence="9" id="KW-1185">Reference proteome</keyword>
<dbReference type="Pfam" id="PF00174">
    <property type="entry name" value="Oxidored_molyb"/>
    <property type="match status" value="1"/>
</dbReference>
<feature type="domain" description="Oxidoreductase molybdopterin-binding" evidence="6">
    <location>
        <begin position="140"/>
        <end position="324"/>
    </location>
</feature>
<evidence type="ECO:0000313" key="8">
    <source>
        <dbReference type="EMBL" id="GLW63105.1"/>
    </source>
</evidence>
<dbReference type="SUPFAM" id="SSF81296">
    <property type="entry name" value="E set domains"/>
    <property type="match status" value="1"/>
</dbReference>
<keyword evidence="2" id="KW-0500">Molybdenum</keyword>
<dbReference type="PANTHER" id="PTHR19372">
    <property type="entry name" value="SULFITE REDUCTASE"/>
    <property type="match status" value="1"/>
</dbReference>
<proteinExistence type="predicted"/>
<dbReference type="InterPro" id="IPR014756">
    <property type="entry name" value="Ig_E-set"/>
</dbReference>
<keyword evidence="5" id="KW-1133">Transmembrane helix</keyword>
<keyword evidence="5" id="KW-0472">Membrane</keyword>
<dbReference type="InterPro" id="IPR008335">
    <property type="entry name" value="Mopterin_OxRdtase_euk"/>
</dbReference>
<dbReference type="Pfam" id="PF03404">
    <property type="entry name" value="Mo-co_dimer"/>
    <property type="match status" value="1"/>
</dbReference>
<dbReference type="CDD" id="cd02110">
    <property type="entry name" value="SO_family_Moco_dimer"/>
    <property type="match status" value="1"/>
</dbReference>